<name>A0ABX2LWP9_9BURK</name>
<organism evidence="3 4">
    <name type="scientific">Herbaspirillum robiniae</name>
    <dbReference type="NCBI Taxonomy" id="2014887"/>
    <lineage>
        <taxon>Bacteria</taxon>
        <taxon>Pseudomonadati</taxon>
        <taxon>Pseudomonadota</taxon>
        <taxon>Betaproteobacteria</taxon>
        <taxon>Burkholderiales</taxon>
        <taxon>Oxalobacteraceae</taxon>
        <taxon>Herbaspirillum</taxon>
    </lineage>
</organism>
<accession>A0ABX2LWP9</accession>
<keyword evidence="4" id="KW-1185">Reference proteome</keyword>
<dbReference type="Proteomes" id="UP000536746">
    <property type="component" value="Unassembled WGS sequence"/>
</dbReference>
<evidence type="ECO:0000256" key="2">
    <source>
        <dbReference type="SAM" id="Phobius"/>
    </source>
</evidence>
<dbReference type="RefSeq" id="WP_165774420.1">
    <property type="nucleotide sequence ID" value="NZ_CP018845.1"/>
</dbReference>
<feature type="region of interest" description="Disordered" evidence="1">
    <location>
        <begin position="28"/>
        <end position="47"/>
    </location>
</feature>
<sequence>MDGLDKITLVLLVLLVAVALLFPLSSRRGDEREREHGAATGDEKKRS</sequence>
<reference evidence="3 4" key="1">
    <citation type="journal article" date="2020" name="Front. Plant Sci.">
        <title>Isolation of Rhizosphere Bacteria That Improve Quality and Water Stress Tolerance in Greenhouse Ornamentals.</title>
        <authorList>
            <person name="Nordstedt N.P."/>
            <person name="Jones M.L."/>
        </authorList>
    </citation>
    <scope>NUCLEOTIDE SEQUENCE [LARGE SCALE GENOMIC DNA]</scope>
    <source>
        <strain evidence="3 4">C6C2</strain>
    </source>
</reference>
<keyword evidence="2" id="KW-0472">Membrane</keyword>
<feature type="transmembrane region" description="Helical" evidence="2">
    <location>
        <begin position="6"/>
        <end position="24"/>
    </location>
</feature>
<evidence type="ECO:0000256" key="1">
    <source>
        <dbReference type="SAM" id="MobiDB-lite"/>
    </source>
</evidence>
<evidence type="ECO:0000313" key="4">
    <source>
        <dbReference type="Proteomes" id="UP000536746"/>
    </source>
</evidence>
<evidence type="ECO:0008006" key="5">
    <source>
        <dbReference type="Google" id="ProtNLM"/>
    </source>
</evidence>
<protein>
    <recommendedName>
        <fullName evidence="5">Preprotein translocase subunit TatA</fullName>
    </recommendedName>
</protein>
<comment type="caution">
    <text evidence="3">The sequence shown here is derived from an EMBL/GenBank/DDBJ whole genome shotgun (WGS) entry which is preliminary data.</text>
</comment>
<evidence type="ECO:0000313" key="3">
    <source>
        <dbReference type="EMBL" id="NUU00432.1"/>
    </source>
</evidence>
<gene>
    <name evidence="3" type="ORF">HNO84_02395</name>
</gene>
<keyword evidence="2" id="KW-0812">Transmembrane</keyword>
<proteinExistence type="predicted"/>
<keyword evidence="2" id="KW-1133">Transmembrane helix</keyword>
<dbReference type="EMBL" id="JABFMT010000002">
    <property type="protein sequence ID" value="NUU00432.1"/>
    <property type="molecule type" value="Genomic_DNA"/>
</dbReference>